<evidence type="ECO:0000313" key="1">
    <source>
        <dbReference type="EMBL" id="KAG9395305.1"/>
    </source>
</evidence>
<reference evidence="1" key="1">
    <citation type="submission" date="2021-05" db="EMBL/GenBank/DDBJ databases">
        <title>A free-living protist that lacks canonical eukaryotic 1 DNA replication and segregation systems.</title>
        <authorList>
            <person name="Salas-Leiva D.E."/>
            <person name="Tromer E.C."/>
            <person name="Curtis B.A."/>
            <person name="Jerlstrom-Hultqvist J."/>
            <person name="Kolisko M."/>
            <person name="Yi Z."/>
            <person name="Salas-Leiva J.S."/>
            <person name="Gallot-Lavallee L."/>
            <person name="Kops G.J.P.L."/>
            <person name="Archibald J.M."/>
            <person name="Simpson A.G.B."/>
            <person name="Roger A.J."/>
        </authorList>
    </citation>
    <scope>NUCLEOTIDE SEQUENCE</scope>
    <source>
        <strain evidence="1">BICM</strain>
    </source>
</reference>
<organism evidence="1 2">
    <name type="scientific">Carpediemonas membranifera</name>
    <dbReference type="NCBI Taxonomy" id="201153"/>
    <lineage>
        <taxon>Eukaryota</taxon>
        <taxon>Metamonada</taxon>
        <taxon>Carpediemonas-like organisms</taxon>
        <taxon>Carpediemonas</taxon>
    </lineage>
</organism>
<name>A0A8J6EAT3_9EUKA</name>
<accession>A0A8J6EAT3</accession>
<comment type="caution">
    <text evidence="1">The sequence shown here is derived from an EMBL/GenBank/DDBJ whole genome shotgun (WGS) entry which is preliminary data.</text>
</comment>
<dbReference type="AlphaFoldDB" id="A0A8J6EAT3"/>
<dbReference type="Proteomes" id="UP000717585">
    <property type="component" value="Unassembled WGS sequence"/>
</dbReference>
<protein>
    <submittedName>
        <fullName evidence="1">Uncharacterized protein</fullName>
    </submittedName>
</protein>
<proteinExistence type="predicted"/>
<gene>
    <name evidence="1" type="ORF">J8273_0535</name>
</gene>
<sequence>MEVSVDINPLLIPPLPPAPPLMCEWTDPAEITIAGMTRTIAQTPGPTVRFSSLKPRQIVTKMAQPIVISSLGGHILGRRDLPTLGTGVIGPQPQRGRPVA</sequence>
<evidence type="ECO:0000313" key="2">
    <source>
        <dbReference type="Proteomes" id="UP000717585"/>
    </source>
</evidence>
<dbReference type="EMBL" id="JAHDYR010000012">
    <property type="protein sequence ID" value="KAG9395305.1"/>
    <property type="molecule type" value="Genomic_DNA"/>
</dbReference>
<keyword evidence="2" id="KW-1185">Reference proteome</keyword>